<dbReference type="PROSITE" id="PS00676">
    <property type="entry name" value="SIGMA54_INTERACT_2"/>
    <property type="match status" value="1"/>
</dbReference>
<dbReference type="Pfam" id="PF25601">
    <property type="entry name" value="AAA_lid_14"/>
    <property type="match status" value="1"/>
</dbReference>
<dbReference type="GO" id="GO:0003677">
    <property type="term" value="F:DNA binding"/>
    <property type="evidence" value="ECO:0007669"/>
    <property type="project" value="UniProtKB-KW"/>
</dbReference>
<dbReference type="Gene3D" id="1.10.10.60">
    <property type="entry name" value="Homeodomain-like"/>
    <property type="match status" value="1"/>
</dbReference>
<sequence>MSSIPSLTDTALKEATSSTGISYQFYNAGKDPIIDSIDDEIREWYENQKEEINDYLYYVYETKNFWQGIIVHRKNIDMQVTVRMIPIFLKQNFEGLFVIYSKSENIVSEEYKDMATDLKVLFDSSYDVLFVSDANGNALRVSSACERLWGKSKEDFLRQNVYELENEKVFYPSITRMVLQEKRKISAIQKTSTGKTLLVVGTPVKDKNGNVVRVVNASRDITEINKLQEELIAARAIAERYQKELEEVKRDYSSPKKLIFSSKTMERIAEQTKMVARYNSSVLITGESGVGKEIIASMIHEFSNRSEQPFIKINCGALPESLLESELFGYVKGTFTGADKDGKKGLFLAANKGTILLDEITEMPLSLQVKLLRVLQESEIRPIGSVNSKKINVRIIASTNRNIETLIKEGNFREDLYYRLKVIPIEIPPLRDRKEDIPLLVEYFTQEFNKEYKVRKKVSKEAIHIIRKEPWKGNIRELKNFVERLLIMSKNDEVEKQDVMEILTDDSQEQLPINIYFDDQINLYETLESVECEILKRAAMKYTTTTEIAAALSVNQSTISKKLRKYNIQYRNQK</sequence>
<keyword evidence="5" id="KW-0175">Coiled coil</keyword>
<dbReference type="CDD" id="cd00130">
    <property type="entry name" value="PAS"/>
    <property type="match status" value="1"/>
</dbReference>
<organism evidence="9 10">
    <name type="scientific">Peribacillus saganii</name>
    <dbReference type="NCBI Taxonomy" id="2303992"/>
    <lineage>
        <taxon>Bacteria</taxon>
        <taxon>Bacillati</taxon>
        <taxon>Bacillota</taxon>
        <taxon>Bacilli</taxon>
        <taxon>Bacillales</taxon>
        <taxon>Bacillaceae</taxon>
        <taxon>Peribacillus</taxon>
    </lineage>
</organism>
<comment type="caution">
    <text evidence="9">The sequence shown here is derived from an EMBL/GenBank/DDBJ whole genome shotgun (WGS) entry which is preliminary data.</text>
</comment>
<dbReference type="GO" id="GO:0006355">
    <property type="term" value="P:regulation of DNA-templated transcription"/>
    <property type="evidence" value="ECO:0007669"/>
    <property type="project" value="InterPro"/>
</dbReference>
<dbReference type="Pfam" id="PF18024">
    <property type="entry name" value="HTH_50"/>
    <property type="match status" value="1"/>
</dbReference>
<feature type="domain" description="PAS" evidence="7">
    <location>
        <begin position="114"/>
        <end position="164"/>
    </location>
</feature>
<dbReference type="InterPro" id="IPR000014">
    <property type="entry name" value="PAS"/>
</dbReference>
<dbReference type="SUPFAM" id="SSF55785">
    <property type="entry name" value="PYP-like sensor domain (PAS domain)"/>
    <property type="match status" value="1"/>
</dbReference>
<keyword evidence="3" id="KW-0067">ATP-binding</keyword>
<evidence type="ECO:0000256" key="2">
    <source>
        <dbReference type="ARBA" id="ARBA00022797"/>
    </source>
</evidence>
<evidence type="ECO:0000259" key="7">
    <source>
        <dbReference type="PROSITE" id="PS50112"/>
    </source>
</evidence>
<dbReference type="CDD" id="cd00009">
    <property type="entry name" value="AAA"/>
    <property type="match status" value="1"/>
</dbReference>
<name>A0A372LQT2_9BACI</name>
<keyword evidence="10" id="KW-1185">Reference proteome</keyword>
<dbReference type="PANTHER" id="PTHR32071:SF57">
    <property type="entry name" value="C4-DICARBOXYLATE TRANSPORT TRANSCRIPTIONAL REGULATORY PROTEIN DCTD"/>
    <property type="match status" value="1"/>
</dbReference>
<evidence type="ECO:0000259" key="8">
    <source>
        <dbReference type="PROSITE" id="PS50113"/>
    </source>
</evidence>
<keyword evidence="2" id="KW-0058">Aromatic hydrocarbons catabolism</keyword>
<dbReference type="Gene3D" id="3.30.450.20">
    <property type="entry name" value="PAS domain"/>
    <property type="match status" value="1"/>
</dbReference>
<protein>
    <recommendedName>
        <fullName evidence="4">HTH-type transcriptional regulatory protein TyrR</fullName>
    </recommendedName>
</protein>
<dbReference type="Proteomes" id="UP000264541">
    <property type="component" value="Unassembled WGS sequence"/>
</dbReference>
<dbReference type="RefSeq" id="WP_117325814.1">
    <property type="nucleotide sequence ID" value="NZ_QVTE01000015.1"/>
</dbReference>
<evidence type="ECO:0000259" key="6">
    <source>
        <dbReference type="PROSITE" id="PS50045"/>
    </source>
</evidence>
<dbReference type="PANTHER" id="PTHR32071">
    <property type="entry name" value="TRANSCRIPTIONAL REGULATORY PROTEIN"/>
    <property type="match status" value="1"/>
</dbReference>
<dbReference type="PROSITE" id="PS00675">
    <property type="entry name" value="SIGMA54_INTERACT_1"/>
    <property type="match status" value="1"/>
</dbReference>
<dbReference type="SUPFAM" id="SSF52540">
    <property type="entry name" value="P-loop containing nucleoside triphosphate hydrolases"/>
    <property type="match status" value="1"/>
</dbReference>
<evidence type="ECO:0000256" key="4">
    <source>
        <dbReference type="ARBA" id="ARBA00029500"/>
    </source>
</evidence>
<dbReference type="InterPro" id="IPR025943">
    <property type="entry name" value="Sigma_54_int_dom_ATP-bd_2"/>
</dbReference>
<dbReference type="Gene3D" id="3.40.50.300">
    <property type="entry name" value="P-loop containing nucleotide triphosphate hydrolases"/>
    <property type="match status" value="1"/>
</dbReference>
<dbReference type="Pfam" id="PF13426">
    <property type="entry name" value="PAS_9"/>
    <property type="match status" value="1"/>
</dbReference>
<dbReference type="InterPro" id="IPR030828">
    <property type="entry name" value="HTH_TyrR"/>
</dbReference>
<dbReference type="InterPro" id="IPR025662">
    <property type="entry name" value="Sigma_54_int_dom_ATP-bd_1"/>
</dbReference>
<dbReference type="Pfam" id="PF00158">
    <property type="entry name" value="Sigma54_activat"/>
    <property type="match status" value="1"/>
</dbReference>
<evidence type="ECO:0000256" key="3">
    <source>
        <dbReference type="ARBA" id="ARBA00022840"/>
    </source>
</evidence>
<reference evidence="9 10" key="1">
    <citation type="submission" date="2018-08" db="EMBL/GenBank/DDBJ databases">
        <title>Bacillus chawlae sp. nov., Bacillus glennii sp. nov., and Bacillus saganii sp. nov. Isolated from the Vehicle Assembly Building at Kennedy Space Center where the Viking Spacecraft were Assembled.</title>
        <authorList>
            <person name="Seuylemezian A."/>
            <person name="Vaishampayan P."/>
        </authorList>
    </citation>
    <scope>NUCLEOTIDE SEQUENCE [LARGE SCALE GENOMIC DNA]</scope>
    <source>
        <strain evidence="9 10">V47-23a</strain>
    </source>
</reference>
<proteinExistence type="predicted"/>
<dbReference type="Gene3D" id="1.10.8.60">
    <property type="match status" value="1"/>
</dbReference>
<dbReference type="OrthoDB" id="9771372at2"/>
<dbReference type="InterPro" id="IPR003593">
    <property type="entry name" value="AAA+_ATPase"/>
</dbReference>
<dbReference type="InterPro" id="IPR058031">
    <property type="entry name" value="AAA_lid_NorR"/>
</dbReference>
<dbReference type="GO" id="GO:0005524">
    <property type="term" value="F:ATP binding"/>
    <property type="evidence" value="ECO:0007669"/>
    <property type="project" value="UniProtKB-KW"/>
</dbReference>
<dbReference type="SMART" id="SM00091">
    <property type="entry name" value="PAS"/>
    <property type="match status" value="1"/>
</dbReference>
<feature type="coiled-coil region" evidence="5">
    <location>
        <begin position="224"/>
        <end position="251"/>
    </location>
</feature>
<feature type="domain" description="Sigma-54 factor interaction" evidence="6">
    <location>
        <begin position="258"/>
        <end position="487"/>
    </location>
</feature>
<dbReference type="InterPro" id="IPR002078">
    <property type="entry name" value="Sigma_54_int"/>
</dbReference>
<dbReference type="InterPro" id="IPR009057">
    <property type="entry name" value="Homeodomain-like_sf"/>
</dbReference>
<evidence type="ECO:0000313" key="10">
    <source>
        <dbReference type="Proteomes" id="UP000264541"/>
    </source>
</evidence>
<dbReference type="EMBL" id="QVTE01000015">
    <property type="protein sequence ID" value="RFU70561.1"/>
    <property type="molecule type" value="Genomic_DNA"/>
</dbReference>
<accession>A0A372LQT2</accession>
<feature type="domain" description="PAC" evidence="8">
    <location>
        <begin position="181"/>
        <end position="233"/>
    </location>
</feature>
<dbReference type="InterPro" id="IPR000700">
    <property type="entry name" value="PAS-assoc_C"/>
</dbReference>
<dbReference type="PROSITE" id="PS50112">
    <property type="entry name" value="PAS"/>
    <property type="match status" value="1"/>
</dbReference>
<dbReference type="PROSITE" id="PS50045">
    <property type="entry name" value="SIGMA54_INTERACT_4"/>
    <property type="match status" value="1"/>
</dbReference>
<gene>
    <name evidence="9" type="ORF">D0469_06435</name>
</gene>
<dbReference type="InterPro" id="IPR035965">
    <property type="entry name" value="PAS-like_dom_sf"/>
</dbReference>
<dbReference type="SMART" id="SM00382">
    <property type="entry name" value="AAA"/>
    <property type="match status" value="1"/>
</dbReference>
<dbReference type="SUPFAM" id="SSF46689">
    <property type="entry name" value="Homeodomain-like"/>
    <property type="match status" value="1"/>
</dbReference>
<dbReference type="AlphaFoldDB" id="A0A372LQT2"/>
<evidence type="ECO:0000256" key="1">
    <source>
        <dbReference type="ARBA" id="ARBA00022741"/>
    </source>
</evidence>
<evidence type="ECO:0000256" key="5">
    <source>
        <dbReference type="SAM" id="Coils"/>
    </source>
</evidence>
<dbReference type="InterPro" id="IPR027417">
    <property type="entry name" value="P-loop_NTPase"/>
</dbReference>
<keyword evidence="1" id="KW-0547">Nucleotide-binding</keyword>
<dbReference type="NCBIfam" id="TIGR00229">
    <property type="entry name" value="sensory_box"/>
    <property type="match status" value="1"/>
</dbReference>
<dbReference type="PROSITE" id="PS50113">
    <property type="entry name" value="PAC"/>
    <property type="match status" value="1"/>
</dbReference>
<dbReference type="FunFam" id="3.40.50.300:FF:000006">
    <property type="entry name" value="DNA-binding transcriptional regulator NtrC"/>
    <property type="match status" value="1"/>
</dbReference>
<evidence type="ECO:0000313" key="9">
    <source>
        <dbReference type="EMBL" id="RFU70561.1"/>
    </source>
</evidence>